<dbReference type="Proteomes" id="UP000290289">
    <property type="component" value="Chromosome 5"/>
</dbReference>
<evidence type="ECO:0000313" key="1">
    <source>
        <dbReference type="EMBL" id="RXH97470.1"/>
    </source>
</evidence>
<name>A0A498JPU8_MALDO</name>
<keyword evidence="2" id="KW-1185">Reference proteome</keyword>
<protein>
    <submittedName>
        <fullName evidence="1">Uncharacterized protein</fullName>
    </submittedName>
</protein>
<proteinExistence type="predicted"/>
<evidence type="ECO:0000313" key="2">
    <source>
        <dbReference type="Proteomes" id="UP000290289"/>
    </source>
</evidence>
<sequence>MWGYISPLTYLSLQFSFSLQLFFFLKLVPLGATGTYHEWTVALVKRPKYWLVKALGGEVELERTKQRPNLGIDVIFERTEKTNEVFCWVEDATDSELVGVICEANGGVKSGVIDESEVGGIGDVGEGVEEEVKSRGGERKRWLRRRTMRTTKKDRWVDGSARE</sequence>
<reference evidence="1 2" key="1">
    <citation type="submission" date="2018-10" db="EMBL/GenBank/DDBJ databases">
        <title>A high-quality apple genome assembly.</title>
        <authorList>
            <person name="Hu J."/>
        </authorList>
    </citation>
    <scope>NUCLEOTIDE SEQUENCE [LARGE SCALE GENOMIC DNA]</scope>
    <source>
        <strain evidence="2">cv. HFTH1</strain>
        <tissue evidence="1">Young leaf</tissue>
    </source>
</reference>
<organism evidence="1 2">
    <name type="scientific">Malus domestica</name>
    <name type="common">Apple</name>
    <name type="synonym">Pyrus malus</name>
    <dbReference type="NCBI Taxonomy" id="3750"/>
    <lineage>
        <taxon>Eukaryota</taxon>
        <taxon>Viridiplantae</taxon>
        <taxon>Streptophyta</taxon>
        <taxon>Embryophyta</taxon>
        <taxon>Tracheophyta</taxon>
        <taxon>Spermatophyta</taxon>
        <taxon>Magnoliopsida</taxon>
        <taxon>eudicotyledons</taxon>
        <taxon>Gunneridae</taxon>
        <taxon>Pentapetalae</taxon>
        <taxon>rosids</taxon>
        <taxon>fabids</taxon>
        <taxon>Rosales</taxon>
        <taxon>Rosaceae</taxon>
        <taxon>Amygdaloideae</taxon>
        <taxon>Maleae</taxon>
        <taxon>Malus</taxon>
    </lineage>
</organism>
<accession>A0A498JPU8</accession>
<dbReference type="EMBL" id="RDQH01000331">
    <property type="protein sequence ID" value="RXH97470.1"/>
    <property type="molecule type" value="Genomic_DNA"/>
</dbReference>
<gene>
    <name evidence="1" type="ORF">DVH24_007816</name>
</gene>
<comment type="caution">
    <text evidence="1">The sequence shown here is derived from an EMBL/GenBank/DDBJ whole genome shotgun (WGS) entry which is preliminary data.</text>
</comment>
<dbReference type="AlphaFoldDB" id="A0A498JPU8"/>